<feature type="repeat" description="ANK" evidence="3">
    <location>
        <begin position="801"/>
        <end position="833"/>
    </location>
</feature>
<dbReference type="Gene3D" id="1.25.40.20">
    <property type="entry name" value="Ankyrin repeat-containing domain"/>
    <property type="match status" value="3"/>
</dbReference>
<comment type="caution">
    <text evidence="6">The sequence shown here is derived from an EMBL/GenBank/DDBJ whole genome shotgun (WGS) entry which is preliminary data.</text>
</comment>
<dbReference type="PRINTS" id="PR01415">
    <property type="entry name" value="ANKYRIN"/>
</dbReference>
<reference evidence="6" key="1">
    <citation type="journal article" date="2021" name="Nat. Commun.">
        <title>Genetic determinants of endophytism in the Arabidopsis root mycobiome.</title>
        <authorList>
            <person name="Mesny F."/>
            <person name="Miyauchi S."/>
            <person name="Thiergart T."/>
            <person name="Pickel B."/>
            <person name="Atanasova L."/>
            <person name="Karlsson M."/>
            <person name="Huettel B."/>
            <person name="Barry K.W."/>
            <person name="Haridas S."/>
            <person name="Chen C."/>
            <person name="Bauer D."/>
            <person name="Andreopoulos W."/>
            <person name="Pangilinan J."/>
            <person name="LaButti K."/>
            <person name="Riley R."/>
            <person name="Lipzen A."/>
            <person name="Clum A."/>
            <person name="Drula E."/>
            <person name="Henrissat B."/>
            <person name="Kohler A."/>
            <person name="Grigoriev I.V."/>
            <person name="Martin F.M."/>
            <person name="Hacquard S."/>
        </authorList>
    </citation>
    <scope>NUCLEOTIDE SEQUENCE</scope>
    <source>
        <strain evidence="6">MPI-CAGE-CH-0235</strain>
    </source>
</reference>
<protein>
    <submittedName>
        <fullName evidence="6">Ankyrin repeat-containing domain protein</fullName>
    </submittedName>
</protein>
<feature type="repeat" description="ANK" evidence="3">
    <location>
        <begin position="969"/>
        <end position="996"/>
    </location>
</feature>
<evidence type="ECO:0000256" key="5">
    <source>
        <dbReference type="SAM" id="Phobius"/>
    </source>
</evidence>
<evidence type="ECO:0000256" key="2">
    <source>
        <dbReference type="ARBA" id="ARBA00023043"/>
    </source>
</evidence>
<keyword evidence="7" id="KW-1185">Reference proteome</keyword>
<feature type="transmembrane region" description="Helical" evidence="5">
    <location>
        <begin position="233"/>
        <end position="254"/>
    </location>
</feature>
<proteinExistence type="predicted"/>
<keyword evidence="5" id="KW-0472">Membrane</keyword>
<dbReference type="Gene3D" id="1.20.58.340">
    <property type="entry name" value="Magnesium transport protein CorA, transmembrane region"/>
    <property type="match status" value="1"/>
</dbReference>
<dbReference type="Pfam" id="PF12796">
    <property type="entry name" value="Ank_2"/>
    <property type="match status" value="4"/>
</dbReference>
<name>A0A8K0SLC2_9HYPO</name>
<evidence type="ECO:0000256" key="3">
    <source>
        <dbReference type="PROSITE-ProRule" id="PRU00023"/>
    </source>
</evidence>
<feature type="compositionally biased region" description="Low complexity" evidence="4">
    <location>
        <begin position="442"/>
        <end position="466"/>
    </location>
</feature>
<feature type="compositionally biased region" description="Basic and acidic residues" evidence="4">
    <location>
        <begin position="377"/>
        <end position="390"/>
    </location>
</feature>
<evidence type="ECO:0000313" key="7">
    <source>
        <dbReference type="Proteomes" id="UP000813444"/>
    </source>
</evidence>
<dbReference type="PROSITE" id="PS50297">
    <property type="entry name" value="ANK_REP_REGION"/>
    <property type="match status" value="7"/>
</dbReference>
<dbReference type="OrthoDB" id="4768386at2759"/>
<gene>
    <name evidence="6" type="ORF">B0I35DRAFT_234630</name>
</gene>
<dbReference type="InterPro" id="IPR002110">
    <property type="entry name" value="Ankyrin_rpt"/>
</dbReference>
<organism evidence="6 7">
    <name type="scientific">Stachybotrys elegans</name>
    <dbReference type="NCBI Taxonomy" id="80388"/>
    <lineage>
        <taxon>Eukaryota</taxon>
        <taxon>Fungi</taxon>
        <taxon>Dikarya</taxon>
        <taxon>Ascomycota</taxon>
        <taxon>Pezizomycotina</taxon>
        <taxon>Sordariomycetes</taxon>
        <taxon>Hypocreomycetidae</taxon>
        <taxon>Hypocreales</taxon>
        <taxon>Stachybotryaceae</taxon>
        <taxon>Stachybotrys</taxon>
    </lineage>
</organism>
<evidence type="ECO:0000256" key="4">
    <source>
        <dbReference type="SAM" id="MobiDB-lite"/>
    </source>
</evidence>
<keyword evidence="2 3" id="KW-0040">ANK repeat</keyword>
<sequence length="1122" mass="121731">MLATEDDCFGIDFNRNAPSISQVMRSSTETIAAAFESSLRSLTKDQLPEILANPSSLVWLYMGPFMEAAACHISLLRRQWSVLYEPHANTSAAYGGAMHRDIIRNRAREYGNHLRYINTSLENLKRALPPTPGFNNANHTNCPWWCPNSVSNLGILIVDLECLTQDLSTLKAACDHFLEQQVSNISLQEARMSMREAKDLKRLSYLGFVFAPLSLASSFFSVQIEPLSDPAPLWVFIVTALAILAFSTAVLFSANSKKARKLWKGIKGAVLGLVLRASEPPPDDKTYGQGNEGGKPPIYAISEGTAQDKTRSSSATVAEVPQTGSRSTDAQQDPVGSAPRVRTTGLETAEATDKVAGGSPRSQSSSAAKKKQRKKVPMNDRTLRVAERKLQNLPTAAPNPFYMAEYKDMDSSFDTPLSGTGVSPSLFSSPAQHRPTGRRPKPSTSSSGGLTSASPALSAATGSSSAEKQVSKVTPFMSPLPEEHTEDEKLVEEATVGPSRDISTSSYAIQRGIEQATEPSPENPVQDAADSKPANKVASLHEAARTGDVGAVQRLLDAEACHIEDKDARGKTSIQWAAEEGHKSVVRLLLERRASAYRSNTDKFNTLALAANNLHKSVVRLLVNWPFSEDVKEDLIGEALADVYKKGPLSPAFRLLMQSVKKMRPRRDEVYNFLLWPATSNQDQATIAVILKAVKNREAKKKVIERGLDCAVDMSLPEMARLFLNAGAYANWESGYPLWLASGKDSEEIVRMLLDRGADPNLSSSTLRDPRDDRRSPLASATKHGNLSVIRLLLEAGANPNGRDVVRNAAYSGSVPAMRLLVDAGADVNVENTCGYSSSMGGSGEPLGIAAEKGHSDMVRFLLQAGINLETTFTHSAPKKKGEIALIEACECGQEVVALMLMDAGVTQLSYVTWDDYLYTSSLYTSGLYDLSRAVMDAARNGLTAVLERFLKAASNDSDWPAGVKGALLNMAAEYGREEAVSVLLQHGAEVTARSPIDEETALHAAAREGQSATIQLLLDHGAEIDARNKKGETSLHVAAREGNIHAVEGLLGRGARINSTDNDSWTAAHRAAWNKHEHVLELLTARNADLGIETSEGFTIEDLLEATETDNENRRGTLYRF</sequence>
<feature type="compositionally biased region" description="Low complexity" evidence="4">
    <location>
        <begin position="355"/>
        <end position="367"/>
    </location>
</feature>
<feature type="compositionally biased region" description="Polar residues" evidence="4">
    <location>
        <begin position="312"/>
        <end position="331"/>
    </location>
</feature>
<feature type="compositionally biased region" description="Basic and acidic residues" evidence="4">
    <location>
        <begin position="481"/>
        <end position="492"/>
    </location>
</feature>
<dbReference type="PANTHER" id="PTHR24198">
    <property type="entry name" value="ANKYRIN REPEAT AND PROTEIN KINASE DOMAIN-CONTAINING PROTEIN"/>
    <property type="match status" value="1"/>
</dbReference>
<feature type="region of interest" description="Disordered" evidence="4">
    <location>
        <begin position="761"/>
        <end position="780"/>
    </location>
</feature>
<dbReference type="SMART" id="SM00248">
    <property type="entry name" value="ANK"/>
    <property type="match status" value="13"/>
</dbReference>
<feature type="transmembrane region" description="Helical" evidence="5">
    <location>
        <begin position="203"/>
        <end position="221"/>
    </location>
</feature>
<feature type="region of interest" description="Disordered" evidence="4">
    <location>
        <begin position="414"/>
        <end position="536"/>
    </location>
</feature>
<dbReference type="PROSITE" id="PS50088">
    <property type="entry name" value="ANK_REPEAT"/>
    <property type="match status" value="8"/>
</dbReference>
<dbReference type="PANTHER" id="PTHR24198:SF165">
    <property type="entry name" value="ANKYRIN REPEAT-CONTAINING PROTEIN-RELATED"/>
    <property type="match status" value="1"/>
</dbReference>
<feature type="region of interest" description="Disordered" evidence="4">
    <location>
        <begin position="280"/>
        <end position="392"/>
    </location>
</feature>
<feature type="repeat" description="ANK" evidence="3">
    <location>
        <begin position="998"/>
        <end position="1030"/>
    </location>
</feature>
<feature type="repeat" description="ANK" evidence="3">
    <location>
        <begin position="569"/>
        <end position="601"/>
    </location>
</feature>
<keyword evidence="5" id="KW-1133">Transmembrane helix</keyword>
<dbReference type="EMBL" id="JAGPNK010000007">
    <property type="protein sequence ID" value="KAH7318046.1"/>
    <property type="molecule type" value="Genomic_DNA"/>
</dbReference>
<feature type="repeat" description="ANK" evidence="3">
    <location>
        <begin position="773"/>
        <end position="805"/>
    </location>
</feature>
<evidence type="ECO:0000256" key="1">
    <source>
        <dbReference type="ARBA" id="ARBA00022737"/>
    </source>
</evidence>
<dbReference type="InterPro" id="IPR036770">
    <property type="entry name" value="Ankyrin_rpt-contain_sf"/>
</dbReference>
<keyword evidence="5" id="KW-0812">Transmembrane</keyword>
<dbReference type="SUPFAM" id="SSF48403">
    <property type="entry name" value="Ankyrin repeat"/>
    <property type="match status" value="2"/>
</dbReference>
<feature type="repeat" description="ANK" evidence="3">
    <location>
        <begin position="733"/>
        <end position="765"/>
    </location>
</feature>
<feature type="repeat" description="ANK" evidence="3">
    <location>
        <begin position="842"/>
        <end position="874"/>
    </location>
</feature>
<keyword evidence="1" id="KW-0677">Repeat</keyword>
<dbReference type="AlphaFoldDB" id="A0A8K0SLC2"/>
<dbReference type="Pfam" id="PF13637">
    <property type="entry name" value="Ank_4"/>
    <property type="match status" value="1"/>
</dbReference>
<evidence type="ECO:0000313" key="6">
    <source>
        <dbReference type="EMBL" id="KAH7318046.1"/>
    </source>
</evidence>
<feature type="repeat" description="ANK" evidence="3">
    <location>
        <begin position="1031"/>
        <end position="1063"/>
    </location>
</feature>
<feature type="compositionally biased region" description="Polar residues" evidence="4">
    <location>
        <begin position="414"/>
        <end position="431"/>
    </location>
</feature>
<accession>A0A8K0SLC2</accession>
<dbReference type="Proteomes" id="UP000813444">
    <property type="component" value="Unassembled WGS sequence"/>
</dbReference>